<accession>A0AAN7SC83</accession>
<dbReference type="GO" id="GO:0005525">
    <property type="term" value="F:GTP binding"/>
    <property type="evidence" value="ECO:0007669"/>
    <property type="project" value="UniProtKB-UniRule"/>
</dbReference>
<evidence type="ECO:0000313" key="13">
    <source>
        <dbReference type="Proteomes" id="UP001353858"/>
    </source>
</evidence>
<keyword evidence="7 9" id="KW-0342">GTP-binding</keyword>
<dbReference type="GO" id="GO:0001664">
    <property type="term" value="F:G protein-coupled receptor binding"/>
    <property type="evidence" value="ECO:0007669"/>
    <property type="project" value="TreeGrafter"/>
</dbReference>
<reference evidence="13" key="1">
    <citation type="submission" date="2023-01" db="EMBL/GenBank/DDBJ databases">
        <title>Key to firefly adult light organ development and bioluminescence: homeobox transcription factors regulate luciferase expression and transportation to peroxisome.</title>
        <authorList>
            <person name="Fu X."/>
        </authorList>
    </citation>
    <scope>NUCLEOTIDE SEQUENCE [LARGE SCALE GENOMIC DNA]</scope>
</reference>
<name>A0AAN7SC83_9COLE</name>
<dbReference type="GO" id="GO:0005834">
    <property type="term" value="C:heterotrimeric G-protein complex"/>
    <property type="evidence" value="ECO:0007669"/>
    <property type="project" value="UniProtKB-UniRule"/>
</dbReference>
<dbReference type="InterPro" id="IPR027417">
    <property type="entry name" value="P-loop_NTPase"/>
</dbReference>
<feature type="binding site" evidence="9">
    <location>
        <begin position="204"/>
        <end position="208"/>
    </location>
    <ligand>
        <name>GTP</name>
        <dbReference type="ChEBI" id="CHEBI:37565"/>
    </ligand>
</feature>
<keyword evidence="5 9" id="KW-0547">Nucleotide-binding</keyword>
<feature type="binding site" evidence="10">
    <location>
        <position position="46"/>
    </location>
    <ligand>
        <name>Mg(2+)</name>
        <dbReference type="ChEBI" id="CHEBI:18420"/>
    </ligand>
</feature>
<dbReference type="EMBL" id="JARPUR010000001">
    <property type="protein sequence ID" value="KAK4884176.1"/>
    <property type="molecule type" value="Genomic_DNA"/>
</dbReference>
<dbReference type="SUPFAM" id="SSF52540">
    <property type="entry name" value="P-loop containing nucleoside triphosphate hydrolases"/>
    <property type="match status" value="1"/>
</dbReference>
<dbReference type="Pfam" id="PF00503">
    <property type="entry name" value="G-alpha"/>
    <property type="match status" value="1"/>
</dbReference>
<comment type="similarity">
    <text evidence="2 11">Belongs to the G-alpha family. G(s) subfamily.</text>
</comment>
<evidence type="ECO:0000256" key="1">
    <source>
        <dbReference type="ARBA" id="ARBA00003069"/>
    </source>
</evidence>
<comment type="function">
    <text evidence="11">Guanine nucleotide-binding proteins (G proteins) function as transducers in numerous signaling pathways controlled by G protein-coupled receptors (GPCRs).</text>
</comment>
<dbReference type="PRINTS" id="PR00318">
    <property type="entry name" value="GPROTEINA"/>
</dbReference>
<evidence type="ECO:0000256" key="10">
    <source>
        <dbReference type="PIRSR" id="PIRSR601019-2"/>
    </source>
</evidence>
<keyword evidence="8 11" id="KW-0807">Transducer</keyword>
<dbReference type="AlphaFoldDB" id="A0AAN7SC83"/>
<comment type="function">
    <text evidence="1">Guanine nucleotide-binding proteins (G proteins) are involved as modulators or transducers in various transmembrane signaling systems.</text>
</comment>
<feature type="binding site" evidence="10">
    <location>
        <position position="181"/>
    </location>
    <ligand>
        <name>Mg(2+)</name>
        <dbReference type="ChEBI" id="CHEBI:18420"/>
    </ligand>
</feature>
<dbReference type="Gene3D" id="1.10.400.10">
    <property type="entry name" value="GI Alpha 1, domain 2-like"/>
    <property type="match status" value="1"/>
</dbReference>
<dbReference type="PROSITE" id="PS51882">
    <property type="entry name" value="G_ALPHA"/>
    <property type="match status" value="1"/>
</dbReference>
<keyword evidence="11" id="KW-0472">Membrane</keyword>
<comment type="subunit">
    <text evidence="3 11">G proteins are composed of 3 units; alpha, beta and gamma. The alpha chain contains the guanine nucleotide binding site.</text>
</comment>
<organism evidence="12 13">
    <name type="scientific">Aquatica leii</name>
    <dbReference type="NCBI Taxonomy" id="1421715"/>
    <lineage>
        <taxon>Eukaryota</taxon>
        <taxon>Metazoa</taxon>
        <taxon>Ecdysozoa</taxon>
        <taxon>Arthropoda</taxon>
        <taxon>Hexapoda</taxon>
        <taxon>Insecta</taxon>
        <taxon>Pterygota</taxon>
        <taxon>Neoptera</taxon>
        <taxon>Endopterygota</taxon>
        <taxon>Coleoptera</taxon>
        <taxon>Polyphaga</taxon>
        <taxon>Elateriformia</taxon>
        <taxon>Elateroidea</taxon>
        <taxon>Lampyridae</taxon>
        <taxon>Luciolinae</taxon>
        <taxon>Aquatica</taxon>
    </lineage>
</organism>
<evidence type="ECO:0000256" key="3">
    <source>
        <dbReference type="ARBA" id="ARBA00011356"/>
    </source>
</evidence>
<dbReference type="SMART" id="SM00275">
    <property type="entry name" value="G_alpha"/>
    <property type="match status" value="1"/>
</dbReference>
<evidence type="ECO:0000256" key="2">
    <source>
        <dbReference type="ARBA" id="ARBA00007172"/>
    </source>
</evidence>
<evidence type="ECO:0000256" key="11">
    <source>
        <dbReference type="RuleBase" id="RU369121"/>
    </source>
</evidence>
<comment type="caution">
    <text evidence="12">The sequence shown here is derived from an EMBL/GenBank/DDBJ whole genome shotgun (WGS) entry which is preliminary data.</text>
</comment>
<feature type="binding site" evidence="9">
    <location>
        <begin position="42"/>
        <end position="47"/>
    </location>
    <ligand>
        <name>GTP</name>
        <dbReference type="ChEBI" id="CHEBI:37565"/>
    </ligand>
</feature>
<dbReference type="SUPFAM" id="SSF47895">
    <property type="entry name" value="Transducin (alpha subunit), insertion domain"/>
    <property type="match status" value="1"/>
</dbReference>
<evidence type="ECO:0000256" key="4">
    <source>
        <dbReference type="ARBA" id="ARBA00022723"/>
    </source>
</evidence>
<dbReference type="PANTHER" id="PTHR10218">
    <property type="entry name" value="GTP-BINDING PROTEIN ALPHA SUBUNIT"/>
    <property type="match status" value="1"/>
</dbReference>
<keyword evidence="11" id="KW-1003">Cell membrane</keyword>
<dbReference type="GO" id="GO:0007606">
    <property type="term" value="P:sensory perception of chemical stimulus"/>
    <property type="evidence" value="ECO:0007669"/>
    <property type="project" value="TreeGrafter"/>
</dbReference>
<feature type="binding site" evidence="9">
    <location>
        <position position="353"/>
    </location>
    <ligand>
        <name>GTP</name>
        <dbReference type="ChEBI" id="CHEBI:37565"/>
    </ligand>
</feature>
<dbReference type="GO" id="GO:0005737">
    <property type="term" value="C:cytoplasm"/>
    <property type="evidence" value="ECO:0007669"/>
    <property type="project" value="TreeGrafter"/>
</dbReference>
<feature type="binding site" evidence="9">
    <location>
        <begin position="175"/>
        <end position="181"/>
    </location>
    <ligand>
        <name>GTP</name>
        <dbReference type="ChEBI" id="CHEBI:37565"/>
    </ligand>
</feature>
<proteinExistence type="inferred from homology"/>
<evidence type="ECO:0000256" key="9">
    <source>
        <dbReference type="PIRSR" id="PIRSR601019-1"/>
    </source>
</evidence>
<keyword evidence="4 10" id="KW-0479">Metal-binding</keyword>
<dbReference type="GO" id="GO:0007191">
    <property type="term" value="P:adenylate cyclase-activating dopamine receptor signaling pathway"/>
    <property type="evidence" value="ECO:0007669"/>
    <property type="project" value="TreeGrafter"/>
</dbReference>
<dbReference type="Proteomes" id="UP001353858">
    <property type="component" value="Unassembled WGS sequence"/>
</dbReference>
<dbReference type="FunFam" id="1.10.400.10:FF:000010">
    <property type="entry name" value="Guanine nucleotide-binding protein alpha-13 subunit"/>
    <property type="match status" value="1"/>
</dbReference>
<dbReference type="PRINTS" id="PR00443">
    <property type="entry name" value="GPROTEINAS"/>
</dbReference>
<dbReference type="InterPro" id="IPR011025">
    <property type="entry name" value="GproteinA_insert"/>
</dbReference>
<keyword evidence="6 10" id="KW-0460">Magnesium</keyword>
<dbReference type="GO" id="GO:0031683">
    <property type="term" value="F:G-protein beta/gamma-subunit complex binding"/>
    <property type="evidence" value="ECO:0007669"/>
    <property type="project" value="UniProtKB-UniRule"/>
</dbReference>
<evidence type="ECO:0000256" key="8">
    <source>
        <dbReference type="ARBA" id="ARBA00023224"/>
    </source>
</evidence>
<gene>
    <name evidence="12" type="ORF">RN001_000447</name>
</gene>
<sequence length="381" mass="44056">MLCINKPPSEEKKVSQIIDNGLKSEKKRLERIQQILLLGTGESGKTTIIKQMKILHINGFSEQEKMEKVPNIKQNIHESIFTLIDNMDKISPPVDLEVEDNKKLAQYIRNIGPNPPTEYTNEYYDSIQSLWADPGVRKTYMRANEFQLIDSAAHFLDRINDIRDADYIPTVQDMLFCRVMTVSISKIEFKIPYKGQKVEFWMYDVGGQRGERKKWISVFEGIGAILFLIAASDFDQTLREDGKTNRLREGFQVFADIFWSRFVRKAGKIVFLNKQDILKKKIENGKKIEKHFPEFANFEKTKNDYDRAKLFMKNKILEIATTQPGTETVEFIPGVDIKQEIKSELLYIHFTIATDTNNVKLVFNDVKDIIIAINLETSGLV</sequence>
<evidence type="ECO:0000256" key="6">
    <source>
        <dbReference type="ARBA" id="ARBA00022842"/>
    </source>
</evidence>
<evidence type="ECO:0000256" key="7">
    <source>
        <dbReference type="ARBA" id="ARBA00023134"/>
    </source>
</evidence>
<dbReference type="Gene3D" id="3.40.50.300">
    <property type="entry name" value="P-loop containing nucleotide triphosphate hydrolases"/>
    <property type="match status" value="1"/>
</dbReference>
<feature type="binding site" evidence="9">
    <location>
        <begin position="150"/>
        <end position="151"/>
    </location>
    <ligand>
        <name>GTP</name>
        <dbReference type="ChEBI" id="CHEBI:37565"/>
    </ligand>
</feature>
<keyword evidence="13" id="KW-1185">Reference proteome</keyword>
<dbReference type="FunFam" id="3.40.50.300:FF:000720">
    <property type="entry name" value="Guanine nucleotide-binding protein G(k) subunit alpha"/>
    <property type="match status" value="1"/>
</dbReference>
<comment type="subcellular location">
    <subcellularLocation>
        <location evidence="11">Cell membrane</location>
    </subcellularLocation>
</comment>
<dbReference type="CDD" id="cd00066">
    <property type="entry name" value="G-alpha"/>
    <property type="match status" value="1"/>
</dbReference>
<feature type="binding site" evidence="9">
    <location>
        <begin position="273"/>
        <end position="276"/>
    </location>
    <ligand>
        <name>GTP</name>
        <dbReference type="ChEBI" id="CHEBI:37565"/>
    </ligand>
</feature>
<dbReference type="InterPro" id="IPR001019">
    <property type="entry name" value="Gprotein_alpha_su"/>
</dbReference>
<dbReference type="InterPro" id="IPR000367">
    <property type="entry name" value="Gprotein_alpha_S"/>
</dbReference>
<dbReference type="GO" id="GO:0003924">
    <property type="term" value="F:GTPase activity"/>
    <property type="evidence" value="ECO:0007669"/>
    <property type="project" value="UniProtKB-UniRule"/>
</dbReference>
<evidence type="ECO:0000313" key="12">
    <source>
        <dbReference type="EMBL" id="KAK4884176.1"/>
    </source>
</evidence>
<evidence type="ECO:0000256" key="5">
    <source>
        <dbReference type="ARBA" id="ARBA00022741"/>
    </source>
</evidence>
<dbReference type="PANTHER" id="PTHR10218:SF367">
    <property type="entry name" value="GUANINE NUCLEOTIDE-BINDING PROTEIN G(F) SUBUNIT ALPHA"/>
    <property type="match status" value="1"/>
</dbReference>
<dbReference type="GO" id="GO:0046872">
    <property type="term" value="F:metal ion binding"/>
    <property type="evidence" value="ECO:0007669"/>
    <property type="project" value="UniProtKB-UniRule"/>
</dbReference>
<protein>
    <recommendedName>
        <fullName evidence="11">Guanine nucleotide-binding protein G(s) subunit alpha</fullName>
    </recommendedName>
    <alternativeName>
        <fullName evidence="11">Adenylate cyclase-stimulating G alpha protein</fullName>
    </alternativeName>
</protein>